<evidence type="ECO:0000313" key="1">
    <source>
        <dbReference type="EMBL" id="MDU9693385.1"/>
    </source>
</evidence>
<dbReference type="AlphaFoldDB" id="A0AAX6ND04"/>
<reference evidence="1" key="2">
    <citation type="submission" date="2022-12" db="EMBL/GenBank/DDBJ databases">
        <authorList>
            <person name="Dechsakulwatana C."/>
            <person name="Rungsihiranrut A."/>
            <person name="Muangchinda C."/>
            <person name="Ningthoujam R."/>
            <person name="Klankeo P."/>
            <person name="Pinyakong O."/>
        </authorList>
    </citation>
    <scope>NUCLEOTIDE SEQUENCE</scope>
    <source>
        <strain evidence="1">TL01-2</strain>
    </source>
</reference>
<reference evidence="1" key="1">
    <citation type="journal article" date="2022" name="J Environ Chem Eng">
        <title>Biodegradation of petroleum oil using a constructed nonpathogenic and heavy metal-tolerant bacterial consortium isolated from marine sponges.</title>
        <authorList>
            <person name="Dechsakulwatana C."/>
            <person name="Rungsihiranrut A."/>
            <person name="Muangchinda C."/>
            <person name="Ningthoujam R."/>
            <person name="Klankeo P."/>
            <person name="Pinyakong O."/>
        </authorList>
    </citation>
    <scope>NUCLEOTIDE SEQUENCE</scope>
    <source>
        <strain evidence="1">TL01-2</strain>
    </source>
</reference>
<comment type="caution">
    <text evidence="1">The sequence shown here is derived from an EMBL/GenBank/DDBJ whole genome shotgun (WGS) entry which is preliminary data.</text>
</comment>
<name>A0AAX6ND04_PRIAR</name>
<accession>A0AAX6ND04</accession>
<proteinExistence type="predicted"/>
<organism evidence="1 2">
    <name type="scientific">Priestia aryabhattai</name>
    <name type="common">Bacillus aryabhattai</name>
    <dbReference type="NCBI Taxonomy" id="412384"/>
    <lineage>
        <taxon>Bacteria</taxon>
        <taxon>Bacillati</taxon>
        <taxon>Bacillota</taxon>
        <taxon>Bacilli</taxon>
        <taxon>Bacillales</taxon>
        <taxon>Bacillaceae</taxon>
        <taxon>Priestia</taxon>
    </lineage>
</organism>
<dbReference type="RefSeq" id="WP_316910613.1">
    <property type="nucleotide sequence ID" value="NZ_JAPTGD010000002.1"/>
</dbReference>
<sequence>MKKYLLGVATGVAAAVLAVKYKEEINAYCDSLLVQCELEEKCKFCFCKK</sequence>
<evidence type="ECO:0000313" key="2">
    <source>
        <dbReference type="Proteomes" id="UP001269400"/>
    </source>
</evidence>
<protein>
    <submittedName>
        <fullName evidence="1">Uncharacterized protein</fullName>
    </submittedName>
</protein>
<dbReference type="EMBL" id="JAPTGD010000002">
    <property type="protein sequence ID" value="MDU9693385.1"/>
    <property type="molecule type" value="Genomic_DNA"/>
</dbReference>
<gene>
    <name evidence="1" type="ORF">O0Q50_19620</name>
</gene>
<dbReference type="Proteomes" id="UP001269400">
    <property type="component" value="Unassembled WGS sequence"/>
</dbReference>